<dbReference type="InterPro" id="IPR022742">
    <property type="entry name" value="Hydrolase_4"/>
</dbReference>
<feature type="region of interest" description="Disordered" evidence="1">
    <location>
        <begin position="29"/>
        <end position="55"/>
    </location>
</feature>
<accession>A0ABD3Q7Z5</accession>
<proteinExistence type="predicted"/>
<reference evidence="3 4" key="1">
    <citation type="submission" date="2024-10" db="EMBL/GenBank/DDBJ databases">
        <title>Updated reference genomes for cyclostephanoid diatoms.</title>
        <authorList>
            <person name="Roberts W.R."/>
            <person name="Alverson A.J."/>
        </authorList>
    </citation>
    <scope>NUCLEOTIDE SEQUENCE [LARGE SCALE GENOMIC DNA]</scope>
    <source>
        <strain evidence="3 4">AJA276-08</strain>
    </source>
</reference>
<feature type="compositionally biased region" description="Gly residues" evidence="1">
    <location>
        <begin position="593"/>
        <end position="602"/>
    </location>
</feature>
<feature type="compositionally biased region" description="Basic and acidic residues" evidence="1">
    <location>
        <begin position="558"/>
        <end position="567"/>
    </location>
</feature>
<dbReference type="SUPFAM" id="SSF53474">
    <property type="entry name" value="alpha/beta-Hydrolases"/>
    <property type="match status" value="1"/>
</dbReference>
<feature type="compositionally biased region" description="Polar residues" evidence="1">
    <location>
        <begin position="486"/>
        <end position="495"/>
    </location>
</feature>
<dbReference type="PANTHER" id="PTHR43358:SF4">
    <property type="entry name" value="ALPHA_BETA HYDROLASE FOLD-1 DOMAIN-CONTAINING PROTEIN"/>
    <property type="match status" value="1"/>
</dbReference>
<feature type="compositionally biased region" description="Acidic residues" evidence="1">
    <location>
        <begin position="544"/>
        <end position="557"/>
    </location>
</feature>
<keyword evidence="4" id="KW-1185">Reference proteome</keyword>
<feature type="compositionally biased region" description="Polar residues" evidence="1">
    <location>
        <begin position="37"/>
        <end position="52"/>
    </location>
</feature>
<protein>
    <recommendedName>
        <fullName evidence="2">Serine aminopeptidase S33 domain-containing protein</fullName>
    </recommendedName>
</protein>
<dbReference type="EMBL" id="JALLAZ020000400">
    <property type="protein sequence ID" value="KAL3796061.1"/>
    <property type="molecule type" value="Genomic_DNA"/>
</dbReference>
<dbReference type="AlphaFoldDB" id="A0ABD3Q7Z5"/>
<feature type="domain" description="Serine aminopeptidase S33" evidence="2">
    <location>
        <begin position="220"/>
        <end position="324"/>
    </location>
</feature>
<dbReference type="Gene3D" id="3.40.50.1820">
    <property type="entry name" value="alpha/beta hydrolase"/>
    <property type="match status" value="1"/>
</dbReference>
<feature type="region of interest" description="Disordered" evidence="1">
    <location>
        <begin position="104"/>
        <end position="144"/>
    </location>
</feature>
<feature type="compositionally biased region" description="Polar residues" evidence="1">
    <location>
        <begin position="126"/>
        <end position="141"/>
    </location>
</feature>
<name>A0ABD3Q7Z5_9STRA</name>
<evidence type="ECO:0000256" key="1">
    <source>
        <dbReference type="SAM" id="MobiDB-lite"/>
    </source>
</evidence>
<sequence length="614" mass="67970">MGNDQSTVIEEERRMLESLYEISEGRLDTPDREHVNSKVNSGTSAPNCQPSHTLREIEEERMRLEREEEAVRRAQDEVVEGERLAGLLDIDDSRHREWVASQLREREQSLSRQGGGGSARIERNDSLASTGSTRSQSSQPEKGSIGSFVQMAKTGYQELVNAIIRPPRAKYSEEHLGPPAFSFLGKRFTRTDFTLQTKRGLNLQCSHWEPVERTVERIPVVIYMHGNASARVEVLPQLTVLLSLGVAVFAFDFAGSGKSDGEHVTLGYFEREDLLCVVAHLRATDVVSTIALWGRSMGAVTALMHGDRDPSIAGMVLDSPFSDLTRLCEEMVDKARDQGINVPGFVSSVAIRALRGSVRRQADFDIRDVSPIAHVPHCFIPALFVAAENDDFITKAHSQSLYDAYAGDANMIVVDGDHNSSRPRFMFDSVSIFLQACLQIPPEWQFQLHPSMNIMIAPWRYPGVQSSDPSGSILLSAMSQQQQQQSRMQKLNATSPPGMESRRQQQQQQMHTVTSPTRQATVEDDSDSDQEDQKGAELAAGLDFADDDYDDGDEDRADIDTEKLGMTTERQREIQGSLFRMLGHDNGASSFQHGGGQAGIGDNGAKDGMAVDRA</sequence>
<feature type="region of interest" description="Disordered" evidence="1">
    <location>
        <begin position="476"/>
        <end position="567"/>
    </location>
</feature>
<feature type="compositionally biased region" description="Polar residues" evidence="1">
    <location>
        <begin position="510"/>
        <end position="520"/>
    </location>
</feature>
<dbReference type="InterPro" id="IPR029058">
    <property type="entry name" value="AB_hydrolase_fold"/>
</dbReference>
<gene>
    <name evidence="3" type="ORF">ACHAW5_007844</name>
</gene>
<dbReference type="InterPro" id="IPR052920">
    <property type="entry name" value="DNA-binding_regulatory"/>
</dbReference>
<feature type="region of interest" description="Disordered" evidence="1">
    <location>
        <begin position="583"/>
        <end position="614"/>
    </location>
</feature>
<evidence type="ECO:0000259" key="2">
    <source>
        <dbReference type="Pfam" id="PF12146"/>
    </source>
</evidence>
<dbReference type="PANTHER" id="PTHR43358">
    <property type="entry name" value="ALPHA/BETA-HYDROLASE"/>
    <property type="match status" value="1"/>
</dbReference>
<evidence type="ECO:0000313" key="4">
    <source>
        <dbReference type="Proteomes" id="UP001530315"/>
    </source>
</evidence>
<dbReference type="Pfam" id="PF12146">
    <property type="entry name" value="Hydrolase_4"/>
    <property type="match status" value="1"/>
</dbReference>
<evidence type="ECO:0000313" key="3">
    <source>
        <dbReference type="EMBL" id="KAL3796061.1"/>
    </source>
</evidence>
<dbReference type="Proteomes" id="UP001530315">
    <property type="component" value="Unassembled WGS sequence"/>
</dbReference>
<comment type="caution">
    <text evidence="3">The sequence shown here is derived from an EMBL/GenBank/DDBJ whole genome shotgun (WGS) entry which is preliminary data.</text>
</comment>
<organism evidence="3 4">
    <name type="scientific">Stephanodiscus triporus</name>
    <dbReference type="NCBI Taxonomy" id="2934178"/>
    <lineage>
        <taxon>Eukaryota</taxon>
        <taxon>Sar</taxon>
        <taxon>Stramenopiles</taxon>
        <taxon>Ochrophyta</taxon>
        <taxon>Bacillariophyta</taxon>
        <taxon>Coscinodiscophyceae</taxon>
        <taxon>Thalassiosirophycidae</taxon>
        <taxon>Stephanodiscales</taxon>
        <taxon>Stephanodiscaceae</taxon>
        <taxon>Stephanodiscus</taxon>
    </lineage>
</organism>